<evidence type="ECO:0000256" key="1">
    <source>
        <dbReference type="ARBA" id="ARBA00022679"/>
    </source>
</evidence>
<sequence>MQDQQFFSGVKVIELASVLAGPSVGQFFAELGGDVVKIENPATGGDVTRSWKLKEETGDQLTAYFTSINWGKRSVSLDISKPEGLSILYRMVEKADIIIASYKPGDAKKLKVDYRSLCQINPNIIYGQITGYGTENVKVGYDAIIQAEAGFMSMNGEPGGAPTKMPVALMDILAGHHLKEGILLRLIHKLKTGEGGKVSVSLIESAVASLANQGANWLVAGKVPSRQGSAHPNIAPYGDIFVTKDSKQIILAVGTDRQFVNLCKVLEMTAIANDLQYASNALRVKHRQPLYDLLQGRICRYNQQYLIDELNALKVPVGAIHEVPEALQMPEVQHLLMTGGGVRGVRTFVAHFADEERKSGILPPPRYGEHTQQVLMAELGLSASDIQRLSENKVV</sequence>
<gene>
    <name evidence="2" type="ORF">C900_02241</name>
</gene>
<accession>L8JSC1</accession>
<dbReference type="EMBL" id="AMZN01000032">
    <property type="protein sequence ID" value="ELR71866.1"/>
    <property type="molecule type" value="Genomic_DNA"/>
</dbReference>
<dbReference type="InterPro" id="IPR023606">
    <property type="entry name" value="CoA-Trfase_III_dom_1_sf"/>
</dbReference>
<dbReference type="InterPro" id="IPR050483">
    <property type="entry name" value="CoA-transferase_III_domain"/>
</dbReference>
<dbReference type="GO" id="GO:0008410">
    <property type="term" value="F:CoA-transferase activity"/>
    <property type="evidence" value="ECO:0007669"/>
    <property type="project" value="TreeGrafter"/>
</dbReference>
<dbReference type="Proteomes" id="UP000011135">
    <property type="component" value="Unassembled WGS sequence"/>
</dbReference>
<dbReference type="InterPro" id="IPR044855">
    <property type="entry name" value="CoA-Trfase_III_dom3_sf"/>
</dbReference>
<organism evidence="2 3">
    <name type="scientific">Fulvivirga imtechensis AK7</name>
    <dbReference type="NCBI Taxonomy" id="1237149"/>
    <lineage>
        <taxon>Bacteria</taxon>
        <taxon>Pseudomonadati</taxon>
        <taxon>Bacteroidota</taxon>
        <taxon>Cytophagia</taxon>
        <taxon>Cytophagales</taxon>
        <taxon>Fulvivirgaceae</taxon>
        <taxon>Fulvivirga</taxon>
    </lineage>
</organism>
<protein>
    <submittedName>
        <fullName evidence="2">CAIB/BAIF family protein</fullName>
    </submittedName>
</protein>
<dbReference type="Gene3D" id="3.40.50.10540">
    <property type="entry name" value="Crotonobetainyl-coa:carnitine coa-transferase, domain 1"/>
    <property type="match status" value="1"/>
</dbReference>
<reference evidence="2 3" key="1">
    <citation type="submission" date="2012-12" db="EMBL/GenBank/DDBJ databases">
        <title>Genome assembly of Fulvivirga imtechensis AK7.</title>
        <authorList>
            <person name="Nupur N."/>
            <person name="Khatri I."/>
            <person name="Kumar R."/>
            <person name="Subramanian S."/>
            <person name="Pinnaka A."/>
        </authorList>
    </citation>
    <scope>NUCLEOTIDE SEQUENCE [LARGE SCALE GENOMIC DNA]</scope>
    <source>
        <strain evidence="2 3">AK7</strain>
    </source>
</reference>
<proteinExistence type="predicted"/>
<dbReference type="AlphaFoldDB" id="L8JSC1"/>
<name>L8JSC1_9BACT</name>
<dbReference type="PANTHER" id="PTHR48207:SF3">
    <property type="entry name" value="SUCCINATE--HYDROXYMETHYLGLUTARATE COA-TRANSFERASE"/>
    <property type="match status" value="1"/>
</dbReference>
<dbReference type="SUPFAM" id="SSF89796">
    <property type="entry name" value="CoA-transferase family III (CaiB/BaiF)"/>
    <property type="match status" value="1"/>
</dbReference>
<dbReference type="eggNOG" id="COG1804">
    <property type="taxonomic scope" value="Bacteria"/>
</dbReference>
<comment type="caution">
    <text evidence="2">The sequence shown here is derived from an EMBL/GenBank/DDBJ whole genome shotgun (WGS) entry which is preliminary data.</text>
</comment>
<dbReference type="PANTHER" id="PTHR48207">
    <property type="entry name" value="SUCCINATE--HYDROXYMETHYLGLUTARATE COA-TRANSFERASE"/>
    <property type="match status" value="1"/>
</dbReference>
<keyword evidence="1" id="KW-0808">Transferase</keyword>
<keyword evidence="3" id="KW-1185">Reference proteome</keyword>
<dbReference type="Pfam" id="PF02515">
    <property type="entry name" value="CoA_transf_3"/>
    <property type="match status" value="1"/>
</dbReference>
<dbReference type="InterPro" id="IPR003673">
    <property type="entry name" value="CoA-Trfase_fam_III"/>
</dbReference>
<evidence type="ECO:0000313" key="3">
    <source>
        <dbReference type="Proteomes" id="UP000011135"/>
    </source>
</evidence>
<dbReference type="STRING" id="1237149.C900_02241"/>
<dbReference type="Gene3D" id="3.30.1540.10">
    <property type="entry name" value="formyl-coa transferase, domain 3"/>
    <property type="match status" value="1"/>
</dbReference>
<dbReference type="OrthoDB" id="9797653at2"/>
<evidence type="ECO:0000313" key="2">
    <source>
        <dbReference type="EMBL" id="ELR71866.1"/>
    </source>
</evidence>